<organism evidence="1 2">
    <name type="scientific">Sorangium cellulosum</name>
    <name type="common">Polyangium cellulosum</name>
    <dbReference type="NCBI Taxonomy" id="56"/>
    <lineage>
        <taxon>Bacteria</taxon>
        <taxon>Pseudomonadati</taxon>
        <taxon>Myxococcota</taxon>
        <taxon>Polyangia</taxon>
        <taxon>Polyangiales</taxon>
        <taxon>Polyangiaceae</taxon>
        <taxon>Sorangium</taxon>
    </lineage>
</organism>
<dbReference type="AlphaFoldDB" id="A0A150QTB5"/>
<evidence type="ECO:0000313" key="1">
    <source>
        <dbReference type="EMBL" id="KYF71233.1"/>
    </source>
</evidence>
<gene>
    <name evidence="1" type="ORF">BE15_23000</name>
</gene>
<evidence type="ECO:0000313" key="2">
    <source>
        <dbReference type="Proteomes" id="UP000075260"/>
    </source>
</evidence>
<accession>A0A150QTB5</accession>
<dbReference type="Proteomes" id="UP000075260">
    <property type="component" value="Unassembled WGS sequence"/>
</dbReference>
<sequence>MCEDLGAEDCALWREKGMNFVAQAKSRPRRMLKDALFGADSQTCQSAGSDAVYSQILQATKTQVAAYRKAQQATEAATK</sequence>
<protein>
    <submittedName>
        <fullName evidence="1">Uncharacterized protein</fullName>
    </submittedName>
</protein>
<reference evidence="1 2" key="1">
    <citation type="submission" date="2014-02" db="EMBL/GenBank/DDBJ databases">
        <title>The small core and large imbalanced accessory genome model reveals a collaborative survival strategy of Sorangium cellulosum strains in nature.</title>
        <authorList>
            <person name="Han K."/>
            <person name="Peng R."/>
            <person name="Blom J."/>
            <person name="Li Y.-Z."/>
        </authorList>
    </citation>
    <scope>NUCLEOTIDE SEQUENCE [LARGE SCALE GENOMIC DNA]</scope>
    <source>
        <strain evidence="1 2">So0008-312</strain>
    </source>
</reference>
<comment type="caution">
    <text evidence="1">The sequence shown here is derived from an EMBL/GenBank/DDBJ whole genome shotgun (WGS) entry which is preliminary data.</text>
</comment>
<dbReference type="EMBL" id="JEMA01000350">
    <property type="protein sequence ID" value="KYF71233.1"/>
    <property type="molecule type" value="Genomic_DNA"/>
</dbReference>
<proteinExistence type="predicted"/>
<name>A0A150QTB5_SORCE</name>